<dbReference type="GO" id="GO:0032259">
    <property type="term" value="P:methylation"/>
    <property type="evidence" value="ECO:0007669"/>
    <property type="project" value="UniProtKB-KW"/>
</dbReference>
<protein>
    <submittedName>
        <fullName evidence="2">Methyltransferase</fullName>
    </submittedName>
</protein>
<dbReference type="Gene3D" id="3.40.50.150">
    <property type="entry name" value="Vaccinia Virus protein VP39"/>
    <property type="match status" value="1"/>
</dbReference>
<accession>A0A5M3XRS5</accession>
<organism evidence="2 3">
    <name type="scientific">Acrocarpospora pleiomorpha</name>
    <dbReference type="NCBI Taxonomy" id="90975"/>
    <lineage>
        <taxon>Bacteria</taxon>
        <taxon>Bacillati</taxon>
        <taxon>Actinomycetota</taxon>
        <taxon>Actinomycetes</taxon>
        <taxon>Streptosporangiales</taxon>
        <taxon>Streptosporangiaceae</taxon>
        <taxon>Acrocarpospora</taxon>
    </lineage>
</organism>
<dbReference type="OrthoDB" id="3469983at2"/>
<dbReference type="PANTHER" id="PTHR43591:SF24">
    <property type="entry name" value="2-METHOXY-6-POLYPRENYL-1,4-BENZOQUINOL METHYLASE, MITOCHONDRIAL"/>
    <property type="match status" value="1"/>
</dbReference>
<evidence type="ECO:0000259" key="1">
    <source>
        <dbReference type="Pfam" id="PF08241"/>
    </source>
</evidence>
<dbReference type="PANTHER" id="PTHR43591">
    <property type="entry name" value="METHYLTRANSFERASE"/>
    <property type="match status" value="1"/>
</dbReference>
<dbReference type="SUPFAM" id="SSF53335">
    <property type="entry name" value="S-adenosyl-L-methionine-dependent methyltransferases"/>
    <property type="match status" value="1"/>
</dbReference>
<name>A0A5M3XRS5_9ACTN</name>
<keyword evidence="3" id="KW-1185">Reference proteome</keyword>
<dbReference type="Proteomes" id="UP000377595">
    <property type="component" value="Unassembled WGS sequence"/>
</dbReference>
<keyword evidence="2" id="KW-0489">Methyltransferase</keyword>
<dbReference type="InterPro" id="IPR013216">
    <property type="entry name" value="Methyltransf_11"/>
</dbReference>
<dbReference type="RefSeq" id="WP_155348400.1">
    <property type="nucleotide sequence ID" value="NZ_BAAAHM010000006.1"/>
</dbReference>
<dbReference type="AlphaFoldDB" id="A0A5M3XRS5"/>
<gene>
    <name evidence="2" type="ORF">Aple_064090</name>
</gene>
<evidence type="ECO:0000313" key="2">
    <source>
        <dbReference type="EMBL" id="GES23510.1"/>
    </source>
</evidence>
<reference evidence="2 3" key="1">
    <citation type="submission" date="2019-10" db="EMBL/GenBank/DDBJ databases">
        <title>Whole genome shotgun sequence of Acrocarpospora pleiomorpha NBRC 16267.</title>
        <authorList>
            <person name="Ichikawa N."/>
            <person name="Kimura A."/>
            <person name="Kitahashi Y."/>
            <person name="Komaki H."/>
            <person name="Oguchi A."/>
        </authorList>
    </citation>
    <scope>NUCLEOTIDE SEQUENCE [LARGE SCALE GENOMIC DNA]</scope>
    <source>
        <strain evidence="2 3">NBRC 16267</strain>
    </source>
</reference>
<dbReference type="EMBL" id="BLAF01000042">
    <property type="protein sequence ID" value="GES23510.1"/>
    <property type="molecule type" value="Genomic_DNA"/>
</dbReference>
<feature type="domain" description="Methyltransferase type 11" evidence="1">
    <location>
        <begin position="46"/>
        <end position="144"/>
    </location>
</feature>
<dbReference type="InterPro" id="IPR029063">
    <property type="entry name" value="SAM-dependent_MTases_sf"/>
</dbReference>
<dbReference type="GO" id="GO:0008757">
    <property type="term" value="F:S-adenosylmethionine-dependent methyltransferase activity"/>
    <property type="evidence" value="ECO:0007669"/>
    <property type="project" value="InterPro"/>
</dbReference>
<sequence>MSEEAKAYLAGVFDRAAPDYEQVGVDFFGPVGMRLAQHAQPGERVLDVGCGRGASLFPAAERVGSEGFVHGIDLAPGMVHETSRDIQRRGVTNARVTIGDAESLDFPDASFDAVQSGLVLFFVPDMPQAAAEIARVLRPGGRLALATFAEDREEDKALQATLRNLLTPYLPPPPATNQPTPSERLRTIASLHDLLEDFTTIECTDHLQEILFPTPEHYWSWLWSAGTRGMMESIPQSTLPEAHRTFTEGLRPLTTPNGTLTYTMPLRFTTAIRP</sequence>
<proteinExistence type="predicted"/>
<keyword evidence="2" id="KW-0808">Transferase</keyword>
<evidence type="ECO:0000313" key="3">
    <source>
        <dbReference type="Proteomes" id="UP000377595"/>
    </source>
</evidence>
<dbReference type="CDD" id="cd02440">
    <property type="entry name" value="AdoMet_MTases"/>
    <property type="match status" value="1"/>
</dbReference>
<dbReference type="Pfam" id="PF08241">
    <property type="entry name" value="Methyltransf_11"/>
    <property type="match status" value="1"/>
</dbReference>
<comment type="caution">
    <text evidence="2">The sequence shown here is derived from an EMBL/GenBank/DDBJ whole genome shotgun (WGS) entry which is preliminary data.</text>
</comment>